<dbReference type="EMBL" id="AAKOJA010000004">
    <property type="protein sequence ID" value="ECT9425186.1"/>
    <property type="molecule type" value="Genomic_DNA"/>
</dbReference>
<organism evidence="2">
    <name type="scientific">Salmonella enterica</name>
    <name type="common">Salmonella choleraesuis</name>
    <dbReference type="NCBI Taxonomy" id="28901"/>
    <lineage>
        <taxon>Bacteria</taxon>
        <taxon>Pseudomonadati</taxon>
        <taxon>Pseudomonadota</taxon>
        <taxon>Gammaproteobacteria</taxon>
        <taxon>Enterobacterales</taxon>
        <taxon>Enterobacteriaceae</taxon>
        <taxon>Salmonella</taxon>
    </lineage>
</organism>
<dbReference type="EMBL" id="RMEA01000171">
    <property type="protein sequence ID" value="MER45430.1"/>
    <property type="molecule type" value="Genomic_DNA"/>
</dbReference>
<comment type="caution">
    <text evidence="2">The sequence shown here is derived from an EMBL/GenBank/DDBJ whole genome shotgun (WGS) entry which is preliminary data.</text>
</comment>
<dbReference type="AlphaFoldDB" id="A0A3I8G078"/>
<evidence type="ECO:0000313" key="1">
    <source>
        <dbReference type="EMBL" id="ECT9425186.1"/>
    </source>
</evidence>
<sequence length="141" mass="17134">MINNSIKKMIFCLVFCIIFIEAGMRFIIWRGLDGIIPYSKNYKLNIMVYDRIETGFMGCVGHHDENYLTIPYTIWLVKDVLYADIICRYRSEYMTIRIQTNDDYRSSVNRVYINYHWSFSQWSFIDTYREQQDKKHVEHIQ</sequence>
<gene>
    <name evidence="1" type="ORF">CG587_11625</name>
    <name evidence="2" type="ORF">ED033_24825</name>
</gene>
<name>A0A3I8G078_SALER</name>
<evidence type="ECO:0000313" key="2">
    <source>
        <dbReference type="EMBL" id="MER45430.1"/>
    </source>
</evidence>
<proteinExistence type="predicted"/>
<protein>
    <submittedName>
        <fullName evidence="2">Uncharacterized protein</fullName>
    </submittedName>
</protein>
<accession>A0A3I8G078</accession>
<dbReference type="Proteomes" id="UP000885379">
    <property type="component" value="Unassembled WGS sequence"/>
</dbReference>
<reference evidence="2" key="1">
    <citation type="submission" date="2018-10" db="EMBL/GenBank/DDBJ databases">
        <authorList>
            <consortium name="PulseNet: The National Subtyping Network for Foodborne Disease Surveillance"/>
            <person name="Tarr C.L."/>
            <person name="Trees E."/>
            <person name="Katz L.S."/>
            <person name="Carleton-Romer H.A."/>
            <person name="Stroika S."/>
            <person name="Kucerova Z."/>
            <person name="Roache K.F."/>
            <person name="Sabol A.L."/>
            <person name="Besser J."/>
            <person name="Gerner-Smidt P."/>
        </authorList>
    </citation>
    <scope>NUCLEOTIDE SEQUENCE [LARGE SCALE GENOMIC DNA]</scope>
    <source>
        <strain evidence="1">PNUSAS018503</strain>
        <strain evidence="2">PNUSAS057480</strain>
    </source>
</reference>
<dbReference type="Proteomes" id="UP000839904">
    <property type="component" value="Unassembled WGS sequence"/>
</dbReference>